<reference evidence="1 2" key="1">
    <citation type="submission" date="2019-11" db="EMBL/GenBank/DDBJ databases">
        <title>Characterization of Elizabethkingia argenteiflava sp. nov., isolated from inner surface of Soybean Pods.</title>
        <authorList>
            <person name="Mo S."/>
        </authorList>
    </citation>
    <scope>NUCLEOTIDE SEQUENCE [LARGE SCALE GENOMIC DNA]</scope>
    <source>
        <strain evidence="1 2">YB22</strain>
    </source>
</reference>
<dbReference type="EMBL" id="JAAABJ010000509">
    <property type="protein sequence ID" value="NAW51167.1"/>
    <property type="molecule type" value="Genomic_DNA"/>
</dbReference>
<proteinExistence type="predicted"/>
<gene>
    <name evidence="1" type="ORF">GNY06_07185</name>
</gene>
<comment type="caution">
    <text evidence="1">The sequence shown here is derived from an EMBL/GenBank/DDBJ whole genome shotgun (WGS) entry which is preliminary data.</text>
</comment>
<sequence>MLYPLRYFPLLCCLFYCTPKAQQSHNERLETVFSFPKKMKEISGIQLSLDGNFLYTHEDHGNENEIYVFNLKGELLRKVRIDGAVNKDWEDISQDKQGFTYIGDFGNNDNLRENLAIYKVKIDAADHTPVLQTTTFYYPEQTGFPPRKKELFYDCEAFFEHRGFFYLFTKNRSKGFDSTSLIYKIPNKPGYYKAELLGKLKPGGNFDEAAITGADISPDGKTVALITHQNVLLLEDYQGDDFVHAKIRKIDLEHTSQKEGICFKGNHQLLIADERASKIGGFLYQLCLN</sequence>
<accession>A0A845PXG7</accession>
<keyword evidence="2" id="KW-1185">Reference proteome</keyword>
<name>A0A845PXG7_9FLAO</name>
<evidence type="ECO:0000313" key="2">
    <source>
        <dbReference type="Proteomes" id="UP000553459"/>
    </source>
</evidence>
<dbReference type="Proteomes" id="UP000553459">
    <property type="component" value="Unassembled WGS sequence"/>
</dbReference>
<dbReference type="AlphaFoldDB" id="A0A845PXG7"/>
<dbReference type="SUPFAM" id="SSF101898">
    <property type="entry name" value="NHL repeat"/>
    <property type="match status" value="1"/>
</dbReference>
<organism evidence="1 2">
    <name type="scientific">Elizabethkingia argenteiflava</name>
    <dbReference type="NCBI Taxonomy" id="2681556"/>
    <lineage>
        <taxon>Bacteria</taxon>
        <taxon>Pseudomonadati</taxon>
        <taxon>Bacteroidota</taxon>
        <taxon>Flavobacteriia</taxon>
        <taxon>Flavobacteriales</taxon>
        <taxon>Weeksellaceae</taxon>
        <taxon>Elizabethkingia</taxon>
    </lineage>
</organism>
<protein>
    <submittedName>
        <fullName evidence="1">Uncharacterized protein</fullName>
    </submittedName>
</protein>
<evidence type="ECO:0000313" key="1">
    <source>
        <dbReference type="EMBL" id="NAW51167.1"/>
    </source>
</evidence>